<evidence type="ECO:0000313" key="3">
    <source>
        <dbReference type="Proteomes" id="UP001234495"/>
    </source>
</evidence>
<dbReference type="InterPro" id="IPR000960">
    <property type="entry name" value="Flavin_mOase"/>
</dbReference>
<dbReference type="SUPFAM" id="SSF51905">
    <property type="entry name" value="FAD/NAD(P)-binding domain"/>
    <property type="match status" value="2"/>
</dbReference>
<dbReference type="Gene3D" id="3.50.50.60">
    <property type="entry name" value="FAD/NAD(P)-binding domain"/>
    <property type="match status" value="1"/>
</dbReference>
<dbReference type="PIRSF" id="PIRSF000332">
    <property type="entry name" value="FMO"/>
    <property type="match status" value="1"/>
</dbReference>
<organism evidence="2 3">
    <name type="scientific">Metabacillus malikii</name>
    <dbReference type="NCBI Taxonomy" id="1504265"/>
    <lineage>
        <taxon>Bacteria</taxon>
        <taxon>Bacillati</taxon>
        <taxon>Bacillota</taxon>
        <taxon>Bacilli</taxon>
        <taxon>Bacillales</taxon>
        <taxon>Bacillaceae</taxon>
        <taxon>Metabacillus</taxon>
    </lineage>
</organism>
<proteinExistence type="predicted"/>
<dbReference type="Pfam" id="PF13738">
    <property type="entry name" value="Pyr_redox_3"/>
    <property type="match status" value="1"/>
</dbReference>
<comment type="caution">
    <text evidence="2">The sequence shown here is derived from an EMBL/GenBank/DDBJ whole genome shotgun (WGS) entry which is preliminary data.</text>
</comment>
<reference evidence="2 3" key="1">
    <citation type="submission" date="2023-07" db="EMBL/GenBank/DDBJ databases">
        <title>Genomic Encyclopedia of Type Strains, Phase IV (KMG-IV): sequencing the most valuable type-strain genomes for metagenomic binning, comparative biology and taxonomic classification.</title>
        <authorList>
            <person name="Goeker M."/>
        </authorList>
    </citation>
    <scope>NUCLEOTIDE SEQUENCE [LARGE SCALE GENOMIC DNA]</scope>
    <source>
        <strain evidence="2 3">DSM 29005</strain>
    </source>
</reference>
<dbReference type="PRINTS" id="PR00469">
    <property type="entry name" value="PNDRDTASEII"/>
</dbReference>
<keyword evidence="1" id="KW-0560">Oxidoreductase</keyword>
<dbReference type="PRINTS" id="PR00368">
    <property type="entry name" value="FADPNR"/>
</dbReference>
<gene>
    <name evidence="2" type="ORF">J2S19_000556</name>
</gene>
<sequence>MYDVMIIGAGQAGLTIGYYLKQSKKSFIIIDKANEIGESWKNRYDSLVLFTPRMYSSLPGMKLEGDAHQFPSKDEIAQYLKKYVKRFELPVQLQTEVRNVSKRDGCFHIHTSQGYFQSRNLIVAIGPFQTANIPSFVKNLSHSVYQIHTSDYKNPSQLKEGNVLVVGGGNSGAQIAVELSEEKNTYLAHRKKLKFLPVTIRKKSIFWWFDKLGILKATNSSMLGRVIQKKEDIIFGYELKQAIKNNKVNVKNMVIDAKRNRVFFSDGSHLDVENIIWATGYKSSIPWLEIDGVFDDLGRIVHHRGVTNIEGLFFIGLPWQYRRGSALLQGVGADAKYIADRVMVDR</sequence>
<evidence type="ECO:0000313" key="2">
    <source>
        <dbReference type="EMBL" id="MDQ0229305.1"/>
    </source>
</evidence>
<accession>A0ABT9ZBC6</accession>
<dbReference type="EMBL" id="JAUSUD010000002">
    <property type="protein sequence ID" value="MDQ0229305.1"/>
    <property type="molecule type" value="Genomic_DNA"/>
</dbReference>
<keyword evidence="3" id="KW-1185">Reference proteome</keyword>
<evidence type="ECO:0000256" key="1">
    <source>
        <dbReference type="ARBA" id="ARBA00023002"/>
    </source>
</evidence>
<dbReference type="InterPro" id="IPR050982">
    <property type="entry name" value="Auxin_biosynth/cation_transpt"/>
</dbReference>
<dbReference type="PANTHER" id="PTHR43539">
    <property type="entry name" value="FLAVIN-BINDING MONOOXYGENASE-LIKE PROTEIN (AFU_ORTHOLOGUE AFUA_4G09220)"/>
    <property type="match status" value="1"/>
</dbReference>
<dbReference type="Proteomes" id="UP001234495">
    <property type="component" value="Unassembled WGS sequence"/>
</dbReference>
<dbReference type="RefSeq" id="WP_307336802.1">
    <property type="nucleotide sequence ID" value="NZ_JAUSUD010000002.1"/>
</dbReference>
<name>A0ABT9ZBC6_9BACI</name>
<dbReference type="PANTHER" id="PTHR43539:SF78">
    <property type="entry name" value="FLAVIN-CONTAINING MONOOXYGENASE"/>
    <property type="match status" value="1"/>
</dbReference>
<dbReference type="InterPro" id="IPR036188">
    <property type="entry name" value="FAD/NAD-bd_sf"/>
</dbReference>
<protein>
    <submittedName>
        <fullName evidence="2">Flavoprotein involved in K+ transport</fullName>
    </submittedName>
</protein>